<evidence type="ECO:0000256" key="1">
    <source>
        <dbReference type="ARBA" id="ARBA00004141"/>
    </source>
</evidence>
<keyword evidence="9" id="KW-1185">Reference proteome</keyword>
<feature type="transmembrane region" description="Helical" evidence="7">
    <location>
        <begin position="180"/>
        <end position="200"/>
    </location>
</feature>
<reference evidence="9" key="1">
    <citation type="journal article" date="2019" name="Int. J. Syst. Evol. Microbiol.">
        <title>The Global Catalogue of Microorganisms (GCM) 10K type strain sequencing project: providing services to taxonomists for standard genome sequencing and annotation.</title>
        <authorList>
            <consortium name="The Broad Institute Genomics Platform"/>
            <consortium name="The Broad Institute Genome Sequencing Center for Infectious Disease"/>
            <person name="Wu L."/>
            <person name="Ma J."/>
        </authorList>
    </citation>
    <scope>NUCLEOTIDE SEQUENCE [LARGE SCALE GENOMIC DNA]</scope>
    <source>
        <strain evidence="9">JCM 19015</strain>
    </source>
</reference>
<evidence type="ECO:0000256" key="3">
    <source>
        <dbReference type="ARBA" id="ARBA00022692"/>
    </source>
</evidence>
<feature type="transmembrane region" description="Helical" evidence="7">
    <location>
        <begin position="220"/>
        <end position="243"/>
    </location>
</feature>
<proteinExistence type="inferred from homology"/>
<keyword evidence="3 6" id="KW-0812">Transmembrane</keyword>
<dbReference type="PANTHER" id="PTHR45724">
    <property type="entry name" value="AQUAPORIN NIP2-1"/>
    <property type="match status" value="1"/>
</dbReference>
<dbReference type="InterPro" id="IPR034294">
    <property type="entry name" value="Aquaporin_transptr"/>
</dbReference>
<dbReference type="SUPFAM" id="SSF81338">
    <property type="entry name" value="Aquaporin-like"/>
    <property type="match status" value="1"/>
</dbReference>
<name>A0ABP8ZF04_9MICO</name>
<evidence type="ECO:0000256" key="4">
    <source>
        <dbReference type="ARBA" id="ARBA00022989"/>
    </source>
</evidence>
<dbReference type="PROSITE" id="PS00221">
    <property type="entry name" value="MIP"/>
    <property type="match status" value="1"/>
</dbReference>
<gene>
    <name evidence="8" type="primary">aqpZ</name>
    <name evidence="8" type="ORF">GCM10025783_29570</name>
</gene>
<organism evidence="8 9">
    <name type="scientific">Amnibacterium soli</name>
    <dbReference type="NCBI Taxonomy" id="1282736"/>
    <lineage>
        <taxon>Bacteria</taxon>
        <taxon>Bacillati</taxon>
        <taxon>Actinomycetota</taxon>
        <taxon>Actinomycetes</taxon>
        <taxon>Micrococcales</taxon>
        <taxon>Microbacteriaceae</taxon>
        <taxon>Amnibacterium</taxon>
    </lineage>
</organism>
<comment type="similarity">
    <text evidence="6">Belongs to the MIP/aquaporin (TC 1.A.8) family.</text>
</comment>
<comment type="subcellular location">
    <subcellularLocation>
        <location evidence="1">Membrane</location>
        <topology evidence="1">Multi-pass membrane protein</topology>
    </subcellularLocation>
</comment>
<keyword evidence="5 7" id="KW-0472">Membrane</keyword>
<dbReference type="PRINTS" id="PR00783">
    <property type="entry name" value="MINTRINSICP"/>
</dbReference>
<protein>
    <submittedName>
        <fullName evidence="8">Aquaporin Z</fullName>
    </submittedName>
</protein>
<dbReference type="Gene3D" id="1.20.1080.10">
    <property type="entry name" value="Glycerol uptake facilitator protein"/>
    <property type="match status" value="1"/>
</dbReference>
<evidence type="ECO:0000256" key="7">
    <source>
        <dbReference type="SAM" id="Phobius"/>
    </source>
</evidence>
<keyword evidence="4 7" id="KW-1133">Transmembrane helix</keyword>
<feature type="transmembrane region" description="Helical" evidence="7">
    <location>
        <begin position="149"/>
        <end position="173"/>
    </location>
</feature>
<dbReference type="NCBIfam" id="NF003838">
    <property type="entry name" value="PRK05420.1"/>
    <property type="match status" value="1"/>
</dbReference>
<dbReference type="InterPro" id="IPR023271">
    <property type="entry name" value="Aquaporin-like"/>
</dbReference>
<feature type="transmembrane region" description="Helical" evidence="7">
    <location>
        <begin position="54"/>
        <end position="74"/>
    </location>
</feature>
<dbReference type="InterPro" id="IPR022357">
    <property type="entry name" value="MIP_CS"/>
</dbReference>
<feature type="transmembrane region" description="Helical" evidence="7">
    <location>
        <begin position="21"/>
        <end position="42"/>
    </location>
</feature>
<dbReference type="EMBL" id="BAABLP010000006">
    <property type="protein sequence ID" value="GAA4754561.1"/>
    <property type="molecule type" value="Genomic_DNA"/>
</dbReference>
<keyword evidence="2 6" id="KW-0813">Transport</keyword>
<dbReference type="InterPro" id="IPR000425">
    <property type="entry name" value="MIP"/>
</dbReference>
<dbReference type="Pfam" id="PF00230">
    <property type="entry name" value="MIP"/>
    <property type="match status" value="1"/>
</dbReference>
<sequence>MPRTPSVPATSTASAGLLLKLAAEAVGTFVLVLGGCGAAVFAADFSDGGTQLGIGFLGVALAFGLAVMAMAVAVGDISGGHFNPAVTVGLAVARRTSWRDVPGYIGAQVVGGVVAALVLFVVASGRPGFDATASGFATNGYGSRSPGGYGLGSVLLIEIVLTAVFLAVIIAATGDAVPRGLAPVAIGLTLTLIHLVAIPIDNTSVNPARSVAVALFAGPAALGQVWVFVLAPVVGGAIAGAIFRAVDGRRFGLGAQGAKGLSRAGR</sequence>
<dbReference type="NCBIfam" id="TIGR00861">
    <property type="entry name" value="MIP"/>
    <property type="match status" value="1"/>
</dbReference>
<comment type="caution">
    <text evidence="8">The sequence shown here is derived from an EMBL/GenBank/DDBJ whole genome shotgun (WGS) entry which is preliminary data.</text>
</comment>
<dbReference type="Proteomes" id="UP001500121">
    <property type="component" value="Unassembled WGS sequence"/>
</dbReference>
<evidence type="ECO:0000313" key="9">
    <source>
        <dbReference type="Proteomes" id="UP001500121"/>
    </source>
</evidence>
<evidence type="ECO:0000256" key="2">
    <source>
        <dbReference type="ARBA" id="ARBA00022448"/>
    </source>
</evidence>
<accession>A0ABP8ZF04</accession>
<evidence type="ECO:0000256" key="6">
    <source>
        <dbReference type="RuleBase" id="RU000477"/>
    </source>
</evidence>
<dbReference type="RefSeq" id="WP_345482093.1">
    <property type="nucleotide sequence ID" value="NZ_BAABLP010000006.1"/>
</dbReference>
<evidence type="ECO:0000256" key="5">
    <source>
        <dbReference type="ARBA" id="ARBA00023136"/>
    </source>
</evidence>
<dbReference type="PANTHER" id="PTHR45724:SF13">
    <property type="entry name" value="AQUAPORIN NIP1-1-RELATED"/>
    <property type="match status" value="1"/>
</dbReference>
<feature type="transmembrane region" description="Helical" evidence="7">
    <location>
        <begin position="104"/>
        <end position="129"/>
    </location>
</feature>
<evidence type="ECO:0000313" key="8">
    <source>
        <dbReference type="EMBL" id="GAA4754561.1"/>
    </source>
</evidence>